<feature type="transmembrane region" description="Helical" evidence="8">
    <location>
        <begin position="77"/>
        <end position="98"/>
    </location>
</feature>
<dbReference type="Proteomes" id="UP000216021">
    <property type="component" value="Unassembled WGS sequence"/>
</dbReference>
<feature type="transmembrane region" description="Helical" evidence="8">
    <location>
        <begin position="47"/>
        <end position="65"/>
    </location>
</feature>
<dbReference type="NCBIfam" id="TIGR00710">
    <property type="entry name" value="efflux_Bcr_CflA"/>
    <property type="match status" value="1"/>
</dbReference>
<evidence type="ECO:0000313" key="10">
    <source>
        <dbReference type="EMBL" id="OMQ24813.1"/>
    </source>
</evidence>
<feature type="transmembrane region" description="Helical" evidence="8">
    <location>
        <begin position="166"/>
        <end position="185"/>
    </location>
</feature>
<keyword evidence="6 8" id="KW-1133">Transmembrane helix</keyword>
<evidence type="ECO:0000256" key="1">
    <source>
        <dbReference type="ARBA" id="ARBA00004651"/>
    </source>
</evidence>
<comment type="subcellular location">
    <subcellularLocation>
        <location evidence="8">Cell inner membrane</location>
        <topology evidence="8">Multi-pass membrane protein</topology>
    </subcellularLocation>
    <subcellularLocation>
        <location evidence="1">Cell membrane</location>
        <topology evidence="1">Multi-pass membrane protein</topology>
    </subcellularLocation>
</comment>
<name>A0A1S8CLJ8_9GAMM</name>
<sequence>MQQKRTSHLGLIFILGLLSMLMPLAIDMYLPSMPIIAQEFGVASGRVQMTLSAYVLGFALGQLFYGPMSDSVGRKPVILWGTLIFAIAGGACAMAQSVEQLINLRFLHGLSAAAASVVINALMRDMFSKDEFSRMMSFVILVMTIAPLLAPMIGGALLLWFSWHAIFWTMGAAALFGSVLVAFFIKETLPKARRQKFHLRTTLGNFGSLFRHKRVLSYMLASAFSFAGMFSFLSAGPFVYIELNNVSPQHFGYYFALNIVFLFLTTLINSRNVRRVGAVKMFRFGLSVQLVMGIWLLLVSASGLGFWALVLGVAVYLGCIAMISSNAMAVILDDFPHMAGTASSLAGTLRFSIGALVGTILAMAPGKSVWPMVSSMALCSIIAMLFYRFASTPKK</sequence>
<feature type="transmembrane region" description="Helical" evidence="8">
    <location>
        <begin position="251"/>
        <end position="269"/>
    </location>
</feature>
<keyword evidence="8" id="KW-0997">Cell inner membrane</keyword>
<comment type="caution">
    <text evidence="8">Lacks conserved residue(s) required for the propagation of feature annotation.</text>
</comment>
<feature type="domain" description="Major facilitator superfamily (MFS) profile" evidence="9">
    <location>
        <begin position="11"/>
        <end position="395"/>
    </location>
</feature>
<feature type="transmembrane region" description="Helical" evidence="8">
    <location>
        <begin position="304"/>
        <end position="332"/>
    </location>
</feature>
<dbReference type="STRING" id="2034155.BMI79_07460"/>
<gene>
    <name evidence="10" type="ORF">BMI79_07460</name>
</gene>
<reference evidence="10 11" key="1">
    <citation type="submission" date="2016-11" db="EMBL/GenBank/DDBJ databases">
        <title>Rahnella oryzae sp. nov., isolated from rice root.</title>
        <authorList>
            <person name="Zhang X.-X."/>
            <person name="Zhang J."/>
        </authorList>
    </citation>
    <scope>NUCLEOTIDE SEQUENCE [LARGE SCALE GENOMIC DNA]</scope>
    <source>
        <strain evidence="10 11">J11-6</strain>
    </source>
</reference>
<feature type="transmembrane region" description="Helical" evidence="8">
    <location>
        <begin position="215"/>
        <end position="239"/>
    </location>
</feature>
<dbReference type="InterPro" id="IPR036259">
    <property type="entry name" value="MFS_trans_sf"/>
</dbReference>
<evidence type="ECO:0000256" key="3">
    <source>
        <dbReference type="ARBA" id="ARBA00022448"/>
    </source>
</evidence>
<dbReference type="PANTHER" id="PTHR23502:SF132">
    <property type="entry name" value="POLYAMINE TRANSPORTER 2-RELATED"/>
    <property type="match status" value="1"/>
</dbReference>
<dbReference type="OrthoDB" id="9814303at2"/>
<accession>A0A1S8CLJ8</accession>
<proteinExistence type="inferred from homology"/>
<feature type="transmembrane region" description="Helical" evidence="8">
    <location>
        <begin position="369"/>
        <end position="390"/>
    </location>
</feature>
<dbReference type="Gene3D" id="1.20.1720.10">
    <property type="entry name" value="Multidrug resistance protein D"/>
    <property type="match status" value="1"/>
</dbReference>
<evidence type="ECO:0000256" key="6">
    <source>
        <dbReference type="ARBA" id="ARBA00022989"/>
    </source>
</evidence>
<evidence type="ECO:0000259" key="9">
    <source>
        <dbReference type="PROSITE" id="PS50850"/>
    </source>
</evidence>
<dbReference type="GO" id="GO:0005886">
    <property type="term" value="C:plasma membrane"/>
    <property type="evidence" value="ECO:0007669"/>
    <property type="project" value="UniProtKB-SubCell"/>
</dbReference>
<evidence type="ECO:0000256" key="7">
    <source>
        <dbReference type="ARBA" id="ARBA00023136"/>
    </source>
</evidence>
<evidence type="ECO:0000313" key="11">
    <source>
        <dbReference type="Proteomes" id="UP000216021"/>
    </source>
</evidence>
<dbReference type="CDD" id="cd17320">
    <property type="entry name" value="MFS_MdfA_MDR_like"/>
    <property type="match status" value="1"/>
</dbReference>
<dbReference type="RefSeq" id="WP_076941699.1">
    <property type="nucleotide sequence ID" value="NZ_MOXD01000003.1"/>
</dbReference>
<dbReference type="EMBL" id="MOXD01000003">
    <property type="protein sequence ID" value="OMQ24813.1"/>
    <property type="molecule type" value="Genomic_DNA"/>
</dbReference>
<feature type="transmembrane region" description="Helical" evidence="8">
    <location>
        <begin position="104"/>
        <end position="123"/>
    </location>
</feature>
<keyword evidence="3 8" id="KW-0813">Transport</keyword>
<dbReference type="PANTHER" id="PTHR23502">
    <property type="entry name" value="MAJOR FACILITATOR SUPERFAMILY"/>
    <property type="match status" value="1"/>
</dbReference>
<keyword evidence="11" id="KW-1185">Reference proteome</keyword>
<dbReference type="GO" id="GO:0015385">
    <property type="term" value="F:sodium:proton antiporter activity"/>
    <property type="evidence" value="ECO:0007669"/>
    <property type="project" value="TreeGrafter"/>
</dbReference>
<evidence type="ECO:0000256" key="5">
    <source>
        <dbReference type="ARBA" id="ARBA00022692"/>
    </source>
</evidence>
<keyword evidence="5 8" id="KW-0812">Transmembrane</keyword>
<dbReference type="FunFam" id="1.20.1720.10:FF:000005">
    <property type="entry name" value="Bcr/CflA family efflux transporter"/>
    <property type="match status" value="1"/>
</dbReference>
<evidence type="ECO:0000256" key="2">
    <source>
        <dbReference type="ARBA" id="ARBA00006236"/>
    </source>
</evidence>
<feature type="transmembrane region" description="Helical" evidence="8">
    <location>
        <begin position="281"/>
        <end position="298"/>
    </location>
</feature>
<keyword evidence="4" id="KW-1003">Cell membrane</keyword>
<dbReference type="GO" id="GO:1990961">
    <property type="term" value="P:xenobiotic detoxification by transmembrane export across the plasma membrane"/>
    <property type="evidence" value="ECO:0007669"/>
    <property type="project" value="InterPro"/>
</dbReference>
<evidence type="ECO:0000256" key="8">
    <source>
        <dbReference type="RuleBase" id="RU365088"/>
    </source>
</evidence>
<keyword evidence="7 8" id="KW-0472">Membrane</keyword>
<dbReference type="AlphaFoldDB" id="A0A1S8CLJ8"/>
<dbReference type="PROSITE" id="PS50850">
    <property type="entry name" value="MFS"/>
    <property type="match status" value="1"/>
</dbReference>
<organism evidence="10 11">
    <name type="scientific">Serratia oryzae</name>
    <dbReference type="NCBI Taxonomy" id="2034155"/>
    <lineage>
        <taxon>Bacteria</taxon>
        <taxon>Pseudomonadati</taxon>
        <taxon>Pseudomonadota</taxon>
        <taxon>Gammaproteobacteria</taxon>
        <taxon>Enterobacterales</taxon>
        <taxon>Yersiniaceae</taxon>
        <taxon>Serratia</taxon>
    </lineage>
</organism>
<evidence type="ECO:0000256" key="4">
    <source>
        <dbReference type="ARBA" id="ARBA00022475"/>
    </source>
</evidence>
<dbReference type="InterPro" id="IPR011701">
    <property type="entry name" value="MFS"/>
</dbReference>
<comment type="similarity">
    <text evidence="2 8">Belongs to the major facilitator superfamily. Bcr/CmlA family.</text>
</comment>
<protein>
    <recommendedName>
        <fullName evidence="8">Bcr/CflA family efflux transporter</fullName>
    </recommendedName>
</protein>
<dbReference type="GO" id="GO:0042910">
    <property type="term" value="F:xenobiotic transmembrane transporter activity"/>
    <property type="evidence" value="ECO:0007669"/>
    <property type="project" value="InterPro"/>
</dbReference>
<dbReference type="NCBIfam" id="NF008314">
    <property type="entry name" value="PRK11102.1"/>
    <property type="match status" value="1"/>
</dbReference>
<dbReference type="InterPro" id="IPR020846">
    <property type="entry name" value="MFS_dom"/>
</dbReference>
<feature type="transmembrane region" description="Helical" evidence="8">
    <location>
        <begin position="344"/>
        <end position="363"/>
    </location>
</feature>
<feature type="transmembrane region" description="Helical" evidence="8">
    <location>
        <begin position="135"/>
        <end position="160"/>
    </location>
</feature>
<comment type="caution">
    <text evidence="10">The sequence shown here is derived from an EMBL/GenBank/DDBJ whole genome shotgun (WGS) entry which is preliminary data.</text>
</comment>
<dbReference type="Pfam" id="PF07690">
    <property type="entry name" value="MFS_1"/>
    <property type="match status" value="1"/>
</dbReference>
<dbReference type="InterPro" id="IPR004812">
    <property type="entry name" value="Efflux_drug-R_Bcr/CmlA"/>
</dbReference>
<dbReference type="SUPFAM" id="SSF103473">
    <property type="entry name" value="MFS general substrate transporter"/>
    <property type="match status" value="1"/>
</dbReference>